<feature type="chain" id="PRO_5035809544" description="RxLR effector protein" evidence="1">
    <location>
        <begin position="22"/>
        <end position="59"/>
    </location>
</feature>
<organism evidence="2 3">
    <name type="scientific">Phytophthora cactorum</name>
    <dbReference type="NCBI Taxonomy" id="29920"/>
    <lineage>
        <taxon>Eukaryota</taxon>
        <taxon>Sar</taxon>
        <taxon>Stramenopiles</taxon>
        <taxon>Oomycota</taxon>
        <taxon>Peronosporomycetes</taxon>
        <taxon>Peronosporales</taxon>
        <taxon>Peronosporaceae</taxon>
        <taxon>Phytophthora</taxon>
    </lineage>
</organism>
<name>A0A8T1UGM8_9STRA</name>
<feature type="signal peptide" evidence="1">
    <location>
        <begin position="1"/>
        <end position="21"/>
    </location>
</feature>
<evidence type="ECO:0000313" key="3">
    <source>
        <dbReference type="Proteomes" id="UP000688947"/>
    </source>
</evidence>
<evidence type="ECO:0008006" key="4">
    <source>
        <dbReference type="Google" id="ProtNLM"/>
    </source>
</evidence>
<accession>A0A8T1UGM8</accession>
<proteinExistence type="predicted"/>
<dbReference type="AlphaFoldDB" id="A0A8T1UGM8"/>
<dbReference type="Proteomes" id="UP000688947">
    <property type="component" value="Unassembled WGS sequence"/>
</dbReference>
<reference evidence="2" key="1">
    <citation type="submission" date="2021-01" db="EMBL/GenBank/DDBJ databases">
        <title>Phytophthora aleatoria, a newly-described species from Pinus radiata is distinct from Phytophthora cactorum isolates based on comparative genomics.</title>
        <authorList>
            <person name="Mcdougal R."/>
            <person name="Panda P."/>
            <person name="Williams N."/>
            <person name="Studholme D.J."/>
        </authorList>
    </citation>
    <scope>NUCLEOTIDE SEQUENCE</scope>
    <source>
        <strain evidence="2">NZFS 3830</strain>
    </source>
</reference>
<evidence type="ECO:0000313" key="2">
    <source>
        <dbReference type="EMBL" id="KAG6962848.1"/>
    </source>
</evidence>
<dbReference type="VEuPathDB" id="FungiDB:PC110_g2193"/>
<evidence type="ECO:0000256" key="1">
    <source>
        <dbReference type="SAM" id="SignalP"/>
    </source>
</evidence>
<comment type="caution">
    <text evidence="2">The sequence shown here is derived from an EMBL/GenBank/DDBJ whole genome shotgun (WGS) entry which is preliminary data.</text>
</comment>
<protein>
    <recommendedName>
        <fullName evidence="4">RxLR effector protein</fullName>
    </recommendedName>
</protein>
<gene>
    <name evidence="2" type="ORF">JG687_00006904</name>
</gene>
<sequence>MRLYYILGAVAVLLATPLVQSKINGDKDIDSKLDDERTINFKQIFGLEENVLLGISCRR</sequence>
<dbReference type="EMBL" id="JAENGZ010000292">
    <property type="protein sequence ID" value="KAG6962848.1"/>
    <property type="molecule type" value="Genomic_DNA"/>
</dbReference>
<dbReference type="OrthoDB" id="10317423at2759"/>
<keyword evidence="1" id="KW-0732">Signal</keyword>